<dbReference type="PATRIC" id="fig|82380.11.peg.638"/>
<comment type="caution">
    <text evidence="1">The sequence shown here is derived from an EMBL/GenBank/DDBJ whole genome shotgun (WGS) entry which is preliminary data.</text>
</comment>
<organism evidence="1 2">
    <name type="scientific">Microbacterium oxydans</name>
    <dbReference type="NCBI Taxonomy" id="82380"/>
    <lineage>
        <taxon>Bacteria</taxon>
        <taxon>Bacillati</taxon>
        <taxon>Actinomycetota</taxon>
        <taxon>Actinomycetes</taxon>
        <taxon>Micrococcales</taxon>
        <taxon>Microbacteriaceae</taxon>
        <taxon>Microbacterium</taxon>
    </lineage>
</organism>
<dbReference type="Proteomes" id="UP000033640">
    <property type="component" value="Unassembled WGS sequence"/>
</dbReference>
<dbReference type="EMBL" id="JYIW01000018">
    <property type="protein sequence ID" value="KJL30551.1"/>
    <property type="molecule type" value="Genomic_DNA"/>
</dbReference>
<reference evidence="1 2" key="1">
    <citation type="submission" date="2015-02" db="EMBL/GenBank/DDBJ databases">
        <title>Draft genome sequences of ten Microbacterium spp. with emphasis on heavy metal contaminated environments.</title>
        <authorList>
            <person name="Corretto E."/>
        </authorList>
    </citation>
    <scope>NUCLEOTIDE SEQUENCE [LARGE SCALE GENOMIC DNA]</scope>
    <source>
        <strain evidence="1 2">BEL4b</strain>
    </source>
</reference>
<dbReference type="Gene3D" id="2.40.160.20">
    <property type="match status" value="1"/>
</dbReference>
<proteinExistence type="predicted"/>
<protein>
    <recommendedName>
        <fullName evidence="3">DUF3237 domain-containing protein</fullName>
    </recommendedName>
</protein>
<gene>
    <name evidence="1" type="ORF">RS83_00620</name>
</gene>
<accession>A0A0F0LG73</accession>
<sequence length="73" mass="8161">MVQVHTTGFHRTSDDVDARIAAGVPVEPGEYYFRLTSLFETDEPSLSWLTETQFVGVGEDLGDAIRIHFYAVV</sequence>
<evidence type="ECO:0000313" key="2">
    <source>
        <dbReference type="Proteomes" id="UP000033640"/>
    </source>
</evidence>
<dbReference type="Pfam" id="PF11578">
    <property type="entry name" value="DUF3237"/>
    <property type="match status" value="1"/>
</dbReference>
<evidence type="ECO:0008006" key="3">
    <source>
        <dbReference type="Google" id="ProtNLM"/>
    </source>
</evidence>
<evidence type="ECO:0000313" key="1">
    <source>
        <dbReference type="EMBL" id="KJL30551.1"/>
    </source>
</evidence>
<name>A0A0F0LG73_9MICO</name>
<dbReference type="AlphaFoldDB" id="A0A0F0LG73"/>